<dbReference type="PANTHER" id="PTHR30489:SF0">
    <property type="entry name" value="LIPOPROTEIN-RELEASING SYSTEM TRANSMEMBRANE PROTEIN LOLE"/>
    <property type="match status" value="1"/>
</dbReference>
<evidence type="ECO:0000256" key="7">
    <source>
        <dbReference type="ARBA" id="ARBA00023136"/>
    </source>
</evidence>
<evidence type="ECO:0000256" key="6">
    <source>
        <dbReference type="ARBA" id="ARBA00022989"/>
    </source>
</evidence>
<comment type="caution">
    <text evidence="11">The sequence shown here is derived from an EMBL/GenBank/DDBJ whole genome shotgun (WGS) entry which is preliminary data.</text>
</comment>
<dbReference type="EMBL" id="BMZG01000002">
    <property type="protein sequence ID" value="GHA67321.1"/>
    <property type="molecule type" value="Genomic_DNA"/>
</dbReference>
<dbReference type="GO" id="GO:0042953">
    <property type="term" value="P:lipoprotein transport"/>
    <property type="evidence" value="ECO:0007669"/>
    <property type="project" value="InterPro"/>
</dbReference>
<reference evidence="11" key="1">
    <citation type="journal article" date="2014" name="Int. J. Syst. Evol. Microbiol.">
        <title>Complete genome sequence of Corynebacterium casei LMG S-19264T (=DSM 44701T), isolated from a smear-ripened cheese.</title>
        <authorList>
            <consortium name="US DOE Joint Genome Institute (JGI-PGF)"/>
            <person name="Walter F."/>
            <person name="Albersmeier A."/>
            <person name="Kalinowski J."/>
            <person name="Ruckert C."/>
        </authorList>
    </citation>
    <scope>NUCLEOTIDE SEQUENCE</scope>
    <source>
        <strain evidence="11">KCTC 32501</strain>
    </source>
</reference>
<comment type="similarity">
    <text evidence="2">Belongs to the ABC-4 integral membrane protein family. LolC/E subfamily.</text>
</comment>
<evidence type="ECO:0000259" key="9">
    <source>
        <dbReference type="Pfam" id="PF02687"/>
    </source>
</evidence>
<evidence type="ECO:0000256" key="5">
    <source>
        <dbReference type="ARBA" id="ARBA00022692"/>
    </source>
</evidence>
<dbReference type="GO" id="GO:0044874">
    <property type="term" value="P:lipoprotein localization to outer membrane"/>
    <property type="evidence" value="ECO:0007669"/>
    <property type="project" value="TreeGrafter"/>
</dbReference>
<evidence type="ECO:0000256" key="3">
    <source>
        <dbReference type="ARBA" id="ARBA00022448"/>
    </source>
</evidence>
<keyword evidence="4" id="KW-1003">Cell membrane</keyword>
<dbReference type="Pfam" id="PF02687">
    <property type="entry name" value="FtsX"/>
    <property type="match status" value="1"/>
</dbReference>
<dbReference type="Pfam" id="PF12704">
    <property type="entry name" value="MacB_PCD"/>
    <property type="match status" value="1"/>
</dbReference>
<evidence type="ECO:0000313" key="12">
    <source>
        <dbReference type="Proteomes" id="UP000614287"/>
    </source>
</evidence>
<keyword evidence="7 8" id="KW-0472">Membrane</keyword>
<dbReference type="InterPro" id="IPR025857">
    <property type="entry name" value="MacB_PCD"/>
</dbReference>
<dbReference type="PANTHER" id="PTHR30489">
    <property type="entry name" value="LIPOPROTEIN-RELEASING SYSTEM TRANSMEMBRANE PROTEIN LOLE"/>
    <property type="match status" value="1"/>
</dbReference>
<evidence type="ECO:0000256" key="4">
    <source>
        <dbReference type="ARBA" id="ARBA00022475"/>
    </source>
</evidence>
<name>A0A8J3CG72_9BURK</name>
<organism evidence="11 12">
    <name type="scientific">Formosimonas limnophila</name>
    <dbReference type="NCBI Taxonomy" id="1384487"/>
    <lineage>
        <taxon>Bacteria</taxon>
        <taxon>Pseudomonadati</taxon>
        <taxon>Pseudomonadota</taxon>
        <taxon>Betaproteobacteria</taxon>
        <taxon>Burkholderiales</taxon>
        <taxon>Burkholderiaceae</taxon>
        <taxon>Formosimonas</taxon>
    </lineage>
</organism>
<dbReference type="NCBIfam" id="TIGR02212">
    <property type="entry name" value="lolCE"/>
    <property type="match status" value="1"/>
</dbReference>
<accession>A0A8J3CG72</accession>
<feature type="domain" description="ABC3 transporter permease C-terminal" evidence="9">
    <location>
        <begin position="282"/>
        <end position="415"/>
    </location>
</feature>
<keyword evidence="3" id="KW-0813">Transport</keyword>
<feature type="domain" description="MacB-like periplasmic core" evidence="10">
    <location>
        <begin position="26"/>
        <end position="251"/>
    </location>
</feature>
<sequence length="422" mass="46172">MKSFEWLLAWRYTRGSHKDGFISFISIMSMLGVMAGVALLIIVLSVMNGFQREVRERMLSVIPHVQVYPQPNAADGWEKTLTESIKKNPEVVGVAPYMTSQSIILHDSEMIGVKVEGIDPTLEASVSDVPKKIIAGQGDLNDLRAGEFNIVVGVELARRLGLEIAPDQFVLGEQITLLAPEVESTIAGTLPRMRQFNVVGIISAGHFEIDNAYVYLNVSDAKALYRDGNRGLRVKLKDMEEATVVAREIEETAPMRVFAQDWSSINPAWFSAVKTEKTMMAIILLCIVIVAAFNLVSMLVMTVNEKKADIAILRTQGASRMSIMKVFMTQGALIGGMGTSLGVGLGVLVALNIGSIVHGVELLFQIEVLPKGVYFISTMPSQVRPNEVVTIAIASFCLSLLATIYPSRKAANVEPARALRYE</sequence>
<evidence type="ECO:0000259" key="10">
    <source>
        <dbReference type="Pfam" id="PF12704"/>
    </source>
</evidence>
<gene>
    <name evidence="11" type="ORF">GCM10009007_04900</name>
</gene>
<comment type="subcellular location">
    <subcellularLocation>
        <location evidence="1">Cell membrane</location>
        <topology evidence="1">Multi-pass membrane protein</topology>
    </subcellularLocation>
</comment>
<dbReference type="RefSeq" id="WP_189491045.1">
    <property type="nucleotide sequence ID" value="NZ_BMZG01000002.1"/>
</dbReference>
<protein>
    <submittedName>
        <fullName evidence="11">Lipoprotein releasing system protein</fullName>
    </submittedName>
</protein>
<feature type="transmembrane region" description="Helical" evidence="8">
    <location>
        <begin position="388"/>
        <end position="407"/>
    </location>
</feature>
<dbReference type="InterPro" id="IPR003838">
    <property type="entry name" value="ABC3_permease_C"/>
</dbReference>
<feature type="transmembrane region" description="Helical" evidence="8">
    <location>
        <begin position="324"/>
        <end position="353"/>
    </location>
</feature>
<keyword evidence="11" id="KW-0449">Lipoprotein</keyword>
<keyword evidence="12" id="KW-1185">Reference proteome</keyword>
<dbReference type="AlphaFoldDB" id="A0A8J3CG72"/>
<feature type="transmembrane region" description="Helical" evidence="8">
    <location>
        <begin position="21"/>
        <end position="47"/>
    </location>
</feature>
<keyword evidence="5 8" id="KW-0812">Transmembrane</keyword>
<dbReference type="GO" id="GO:0098797">
    <property type="term" value="C:plasma membrane protein complex"/>
    <property type="evidence" value="ECO:0007669"/>
    <property type="project" value="TreeGrafter"/>
</dbReference>
<reference evidence="11" key="2">
    <citation type="submission" date="2020-09" db="EMBL/GenBank/DDBJ databases">
        <authorList>
            <person name="Sun Q."/>
            <person name="Kim S."/>
        </authorList>
    </citation>
    <scope>NUCLEOTIDE SEQUENCE</scope>
    <source>
        <strain evidence="11">KCTC 32501</strain>
    </source>
</reference>
<evidence type="ECO:0000256" key="1">
    <source>
        <dbReference type="ARBA" id="ARBA00004651"/>
    </source>
</evidence>
<proteinExistence type="inferred from homology"/>
<dbReference type="InterPro" id="IPR011925">
    <property type="entry name" value="LolCE_TM"/>
</dbReference>
<feature type="transmembrane region" description="Helical" evidence="8">
    <location>
        <begin position="279"/>
        <end position="303"/>
    </location>
</feature>
<evidence type="ECO:0000313" key="11">
    <source>
        <dbReference type="EMBL" id="GHA67321.1"/>
    </source>
</evidence>
<dbReference type="Proteomes" id="UP000614287">
    <property type="component" value="Unassembled WGS sequence"/>
</dbReference>
<evidence type="ECO:0000256" key="8">
    <source>
        <dbReference type="SAM" id="Phobius"/>
    </source>
</evidence>
<evidence type="ECO:0000256" key="2">
    <source>
        <dbReference type="ARBA" id="ARBA00005236"/>
    </source>
</evidence>
<keyword evidence="6 8" id="KW-1133">Transmembrane helix</keyword>
<dbReference type="InterPro" id="IPR051447">
    <property type="entry name" value="Lipoprotein-release_system"/>
</dbReference>